<proteinExistence type="predicted"/>
<organism evidence="1 2">
    <name type="scientific">Xanthobacter flavus</name>
    <dbReference type="NCBI Taxonomy" id="281"/>
    <lineage>
        <taxon>Bacteria</taxon>
        <taxon>Pseudomonadati</taxon>
        <taxon>Pseudomonadota</taxon>
        <taxon>Alphaproteobacteria</taxon>
        <taxon>Hyphomicrobiales</taxon>
        <taxon>Xanthobacteraceae</taxon>
        <taxon>Xanthobacter</taxon>
    </lineage>
</organism>
<sequence length="220" mass="23963">MRVSNRRGTMRIVSAIVALVVGAAPALALELSRHENDSATLAAVMARGKIEPGDAARFRKYLASVPPRKRVAVYLDSPGGRLYEGMRLGLAFHELGVRTVIEGNGAICLSACALAFLAGQDGAGKPWRTKSSTSLLGFHSWESQIPDGKAYTAADMRELERDTQKTVLDVADYLKTIGTDLEFLRVMFRASASDMNFVSNPEAIKIGIKVWDEKSNSFQQ</sequence>
<protein>
    <submittedName>
        <fullName evidence="1">Uncharacterized protein</fullName>
    </submittedName>
</protein>
<dbReference type="Gene3D" id="3.90.226.10">
    <property type="entry name" value="2-enoyl-CoA Hydratase, Chain A, domain 1"/>
    <property type="match status" value="1"/>
</dbReference>
<dbReference type="EMBL" id="BSDO01000002">
    <property type="protein sequence ID" value="GLI21868.1"/>
    <property type="molecule type" value="Genomic_DNA"/>
</dbReference>
<evidence type="ECO:0000313" key="2">
    <source>
        <dbReference type="Proteomes" id="UP001144397"/>
    </source>
</evidence>
<dbReference type="AlphaFoldDB" id="A0A9W6CGA4"/>
<comment type="caution">
    <text evidence="1">The sequence shown here is derived from an EMBL/GenBank/DDBJ whole genome shotgun (WGS) entry which is preliminary data.</text>
</comment>
<name>A0A9W6CGA4_XANFL</name>
<dbReference type="Proteomes" id="UP001144397">
    <property type="component" value="Unassembled WGS sequence"/>
</dbReference>
<reference evidence="1" key="1">
    <citation type="submission" date="2022-12" db="EMBL/GenBank/DDBJ databases">
        <title>Reference genome sequencing for broad-spectrum identification of bacterial and archaeal isolates by mass spectrometry.</title>
        <authorList>
            <person name="Sekiguchi Y."/>
            <person name="Tourlousse D.M."/>
        </authorList>
    </citation>
    <scope>NUCLEOTIDE SEQUENCE</scope>
    <source>
        <strain evidence="1">301</strain>
    </source>
</reference>
<accession>A0A9W6CGA4</accession>
<gene>
    <name evidence="1" type="ORF">XFLAVUS301_15420</name>
</gene>
<evidence type="ECO:0000313" key="1">
    <source>
        <dbReference type="EMBL" id="GLI21868.1"/>
    </source>
</evidence>
<dbReference type="InterPro" id="IPR029045">
    <property type="entry name" value="ClpP/crotonase-like_dom_sf"/>
</dbReference>
<dbReference type="SUPFAM" id="SSF52096">
    <property type="entry name" value="ClpP/crotonase"/>
    <property type="match status" value="1"/>
</dbReference>